<feature type="chain" id="PRO_5022063306" description="HEAT repeat protein" evidence="2">
    <location>
        <begin position="25"/>
        <end position="295"/>
    </location>
</feature>
<evidence type="ECO:0000313" key="3">
    <source>
        <dbReference type="EMBL" id="QDU83664.1"/>
    </source>
</evidence>
<dbReference type="AlphaFoldDB" id="A0A518CWR7"/>
<reference evidence="3 4" key="1">
    <citation type="submission" date="2019-02" db="EMBL/GenBank/DDBJ databases">
        <title>Deep-cultivation of Planctomycetes and their phenomic and genomic characterization uncovers novel biology.</title>
        <authorList>
            <person name="Wiegand S."/>
            <person name="Jogler M."/>
            <person name="Boedeker C."/>
            <person name="Pinto D."/>
            <person name="Vollmers J."/>
            <person name="Rivas-Marin E."/>
            <person name="Kohn T."/>
            <person name="Peeters S.H."/>
            <person name="Heuer A."/>
            <person name="Rast P."/>
            <person name="Oberbeckmann S."/>
            <person name="Bunk B."/>
            <person name="Jeske O."/>
            <person name="Meyerdierks A."/>
            <person name="Storesund J.E."/>
            <person name="Kallscheuer N."/>
            <person name="Luecker S."/>
            <person name="Lage O.M."/>
            <person name="Pohl T."/>
            <person name="Merkel B.J."/>
            <person name="Hornburger P."/>
            <person name="Mueller R.-W."/>
            <person name="Bruemmer F."/>
            <person name="Labrenz M."/>
            <person name="Spormann A.M."/>
            <person name="Op den Camp H."/>
            <person name="Overmann J."/>
            <person name="Amann R."/>
            <person name="Jetten M.S.M."/>
            <person name="Mascher T."/>
            <person name="Medema M.H."/>
            <person name="Devos D.P."/>
            <person name="Kaster A.-K."/>
            <person name="Ovreas L."/>
            <person name="Rohde M."/>
            <person name="Galperin M.Y."/>
            <person name="Jogler C."/>
        </authorList>
    </citation>
    <scope>NUCLEOTIDE SEQUENCE [LARGE SCALE GENOMIC DNA]</scope>
    <source>
        <strain evidence="3 4">Pla163</strain>
    </source>
</reference>
<dbReference type="RefSeq" id="WP_145183772.1">
    <property type="nucleotide sequence ID" value="NZ_CP036290.1"/>
</dbReference>
<dbReference type="Gene3D" id="1.25.10.10">
    <property type="entry name" value="Leucine-rich Repeat Variant"/>
    <property type="match status" value="1"/>
</dbReference>
<accession>A0A518CWR7</accession>
<dbReference type="InterPro" id="IPR011989">
    <property type="entry name" value="ARM-like"/>
</dbReference>
<organism evidence="3 4">
    <name type="scientific">Rohdeia mirabilis</name>
    <dbReference type="NCBI Taxonomy" id="2528008"/>
    <lineage>
        <taxon>Bacteria</taxon>
        <taxon>Pseudomonadati</taxon>
        <taxon>Planctomycetota</taxon>
        <taxon>Planctomycetia</taxon>
        <taxon>Planctomycetia incertae sedis</taxon>
        <taxon>Rohdeia</taxon>
    </lineage>
</organism>
<keyword evidence="4" id="KW-1185">Reference proteome</keyword>
<feature type="signal peptide" evidence="2">
    <location>
        <begin position="1"/>
        <end position="24"/>
    </location>
</feature>
<sequence length="295" mass="32613" precursor="true">MLRLAHASLALATIFPFVAGPALAEASSAVTAQDEEKDDEKKDDEEEEKDAEPTDEEVEAAVAKLKAALDEGSFDEKVQALEAARSVPHKDVVKIVATAVKDDAKEVRIAAVTALGYLDVDQALDTLHGWSKKKTMTKDDDFALALFKAIGRHGDKSSLKYLEDNIFSSPKKVLEARIVAMGKIRHEDAVEEVIGIMNKMRSNEGGPGGNGKEQKENVPHMDAVQLALHALTGANEGTSRRDWQTWWNENKRKLEIDPKEMPPMERSLENKWLEFWNERRKREGGERGGEGGGRG</sequence>
<keyword evidence="2" id="KW-0732">Signal</keyword>
<evidence type="ECO:0008006" key="5">
    <source>
        <dbReference type="Google" id="ProtNLM"/>
    </source>
</evidence>
<evidence type="ECO:0000256" key="2">
    <source>
        <dbReference type="SAM" id="SignalP"/>
    </source>
</evidence>
<dbReference type="SUPFAM" id="SSF48371">
    <property type="entry name" value="ARM repeat"/>
    <property type="match status" value="1"/>
</dbReference>
<dbReference type="Pfam" id="PF13646">
    <property type="entry name" value="HEAT_2"/>
    <property type="match status" value="1"/>
</dbReference>
<gene>
    <name evidence="3" type="ORF">Pla163_07630</name>
</gene>
<dbReference type="EMBL" id="CP036290">
    <property type="protein sequence ID" value="QDU83664.1"/>
    <property type="molecule type" value="Genomic_DNA"/>
</dbReference>
<evidence type="ECO:0000256" key="1">
    <source>
        <dbReference type="SAM" id="MobiDB-lite"/>
    </source>
</evidence>
<protein>
    <recommendedName>
        <fullName evidence="5">HEAT repeat protein</fullName>
    </recommendedName>
</protein>
<dbReference type="InterPro" id="IPR016024">
    <property type="entry name" value="ARM-type_fold"/>
</dbReference>
<feature type="region of interest" description="Disordered" evidence="1">
    <location>
        <begin position="26"/>
        <end position="58"/>
    </location>
</feature>
<name>A0A518CWR7_9BACT</name>
<dbReference type="OrthoDB" id="303784at2"/>
<feature type="compositionally biased region" description="Acidic residues" evidence="1">
    <location>
        <begin position="33"/>
        <end position="58"/>
    </location>
</feature>
<dbReference type="Proteomes" id="UP000319342">
    <property type="component" value="Chromosome"/>
</dbReference>
<proteinExistence type="predicted"/>
<evidence type="ECO:0000313" key="4">
    <source>
        <dbReference type="Proteomes" id="UP000319342"/>
    </source>
</evidence>